<sequence length="391" mass="43921">MRQESEDLEKRIRSLLAQIQSESAILDRIAYKGKNQHRRAFYFQYLLKICFCGCGVMQIYLMRACMVRRDTKLLLSANLEEILNFFVKAVDDKKPSCRLKKRKLMSQKHHFRMRLLGVARLLSQMVEPMVKAAIELSAMLARTFFMAFSVVNLALLARLRVLVQQILLDVVLVFNMISSSSQKEQSAILTFEGVEIFREYHPSDNDVIALECIWEAEKFVLHEKTQKSEASNQVAHVGGGIETPLKPSCITYQAIEAFLGDDDADHPLENLCGLTKERSHATGAFSNQFIEITKEIEVEDKGDDEGQEGSPEKNFSEGGISAGASIPCQKLQEESRKTVAFVTVSPPTPSQMKQGGIPEKEVGSYIAEAAADREDSIFSLLSRGHDKDSLF</sequence>
<dbReference type="EMBL" id="JABWDY010003723">
    <property type="protein sequence ID" value="KAF5205717.1"/>
    <property type="molecule type" value="Genomic_DNA"/>
</dbReference>
<reference evidence="4 5" key="1">
    <citation type="submission" date="2020-06" db="EMBL/GenBank/DDBJ databases">
        <title>Transcriptomic and genomic resources for Thalictrum thalictroides and T. hernandezii: Facilitating candidate gene discovery in an emerging model plant lineage.</title>
        <authorList>
            <person name="Arias T."/>
            <person name="Riano-Pachon D.M."/>
            <person name="Di Stilio V.S."/>
        </authorList>
    </citation>
    <scope>NUCLEOTIDE SEQUENCE [LARGE SCALE GENOMIC DNA]</scope>
    <source>
        <strain evidence="5">cv. WT478/WT964</strain>
        <tissue evidence="4">Leaves</tissue>
    </source>
</reference>
<comment type="caution">
    <text evidence="4">The sequence shown here is derived from an EMBL/GenBank/DDBJ whole genome shotgun (WGS) entry which is preliminary data.</text>
</comment>
<protein>
    <submittedName>
        <fullName evidence="4">Calcium-dependent protein kinase</fullName>
    </submittedName>
</protein>
<evidence type="ECO:0000313" key="5">
    <source>
        <dbReference type="Proteomes" id="UP000554482"/>
    </source>
</evidence>
<keyword evidence="2" id="KW-0472">Membrane</keyword>
<evidence type="ECO:0000256" key="1">
    <source>
        <dbReference type="SAM" id="MobiDB-lite"/>
    </source>
</evidence>
<proteinExistence type="predicted"/>
<name>A0A7J6X9Q8_THATH</name>
<evidence type="ECO:0000256" key="2">
    <source>
        <dbReference type="SAM" id="Phobius"/>
    </source>
</evidence>
<dbReference type="PANTHER" id="PTHR34786">
    <property type="entry name" value="OS09G0504900 PROTEIN"/>
    <property type="match status" value="1"/>
</dbReference>
<organism evidence="4 5">
    <name type="scientific">Thalictrum thalictroides</name>
    <name type="common">Rue-anemone</name>
    <name type="synonym">Anemone thalictroides</name>
    <dbReference type="NCBI Taxonomy" id="46969"/>
    <lineage>
        <taxon>Eukaryota</taxon>
        <taxon>Viridiplantae</taxon>
        <taxon>Streptophyta</taxon>
        <taxon>Embryophyta</taxon>
        <taxon>Tracheophyta</taxon>
        <taxon>Spermatophyta</taxon>
        <taxon>Magnoliopsida</taxon>
        <taxon>Ranunculales</taxon>
        <taxon>Ranunculaceae</taxon>
        <taxon>Thalictroideae</taxon>
        <taxon>Thalictrum</taxon>
    </lineage>
</organism>
<dbReference type="GO" id="GO:0016301">
    <property type="term" value="F:kinase activity"/>
    <property type="evidence" value="ECO:0007669"/>
    <property type="project" value="UniProtKB-KW"/>
</dbReference>
<dbReference type="OrthoDB" id="114080at2759"/>
<accession>A0A7J6X9Q8</accession>
<feature type="transmembrane region" description="Helical" evidence="2">
    <location>
        <begin position="41"/>
        <end position="61"/>
    </location>
</feature>
<gene>
    <name evidence="4" type="ORF">FRX31_004698</name>
</gene>
<keyword evidence="4" id="KW-0808">Transferase</keyword>
<evidence type="ECO:0000313" key="4">
    <source>
        <dbReference type="EMBL" id="KAF5205717.1"/>
    </source>
</evidence>
<keyword evidence="4" id="KW-0418">Kinase</keyword>
<keyword evidence="2" id="KW-0812">Transmembrane</keyword>
<keyword evidence="2" id="KW-1133">Transmembrane helix</keyword>
<dbReference type="InterPro" id="IPR027951">
    <property type="entry name" value="Nepro_N"/>
</dbReference>
<keyword evidence="5" id="KW-1185">Reference proteome</keyword>
<dbReference type="Pfam" id="PF14780">
    <property type="entry name" value="NEPRO_N"/>
    <property type="match status" value="1"/>
</dbReference>
<dbReference type="PANTHER" id="PTHR34786:SF1">
    <property type="entry name" value="OS09G0504900 PROTEIN"/>
    <property type="match status" value="1"/>
</dbReference>
<feature type="region of interest" description="Disordered" evidence="1">
    <location>
        <begin position="300"/>
        <end position="323"/>
    </location>
</feature>
<feature type="domain" description="Nucleolus and neural progenitor protein-like N-terminal" evidence="3">
    <location>
        <begin position="4"/>
        <end position="174"/>
    </location>
</feature>
<evidence type="ECO:0000259" key="3">
    <source>
        <dbReference type="Pfam" id="PF14780"/>
    </source>
</evidence>
<dbReference type="AlphaFoldDB" id="A0A7J6X9Q8"/>
<dbReference type="Proteomes" id="UP000554482">
    <property type="component" value="Unassembled WGS sequence"/>
</dbReference>